<evidence type="ECO:0000313" key="12">
    <source>
        <dbReference type="Proteomes" id="UP000762676"/>
    </source>
</evidence>
<dbReference type="PANTHER" id="PTHR24223">
    <property type="entry name" value="ATP-BINDING CASSETTE SUB-FAMILY C"/>
    <property type="match status" value="1"/>
</dbReference>
<keyword evidence="7 9" id="KW-1133">Transmembrane helix</keyword>
<dbReference type="GO" id="GO:0005886">
    <property type="term" value="C:plasma membrane"/>
    <property type="evidence" value="ECO:0007669"/>
    <property type="project" value="TreeGrafter"/>
</dbReference>
<sequence length="217" mass="24702">MDESLRHDKPNPFVTVNPLSKWSYWWLNPLFKKGYKGWLEECDMYNVCPSDSSKTTGEKLQAAWSKELERHHQGKRVSFLRALLRVFGGQFMLVGLLAFVEEMIKIAQPVLLAVFLDYFSQDSKTTSTEAWLYATGVVLCAVLIGLLHHPYFFESSRVGMKMRVSSCSIIYKKSLRLSNKSLNESSAGQIVNLMSNDVARFDHVRNGSAQHSFQPAL</sequence>
<dbReference type="GO" id="GO:0005524">
    <property type="term" value="F:ATP binding"/>
    <property type="evidence" value="ECO:0007669"/>
    <property type="project" value="UniProtKB-KW"/>
</dbReference>
<evidence type="ECO:0000256" key="6">
    <source>
        <dbReference type="ARBA" id="ARBA00022840"/>
    </source>
</evidence>
<feature type="domain" description="ABC transmembrane type-1" evidence="10">
    <location>
        <begin position="93"/>
        <end position="217"/>
    </location>
</feature>
<evidence type="ECO:0000259" key="10">
    <source>
        <dbReference type="PROSITE" id="PS50929"/>
    </source>
</evidence>
<comment type="subcellular location">
    <subcellularLocation>
        <location evidence="1">Membrane</location>
        <topology evidence="1">Multi-pass membrane protein</topology>
    </subcellularLocation>
</comment>
<dbReference type="InterPro" id="IPR011527">
    <property type="entry name" value="ABC1_TM_dom"/>
</dbReference>
<comment type="similarity">
    <text evidence="2">Belongs to the ABC transporter superfamily. ABCC family. Conjugate transporter (TC 3.A.1.208) subfamily.</text>
</comment>
<evidence type="ECO:0000256" key="8">
    <source>
        <dbReference type="ARBA" id="ARBA00023136"/>
    </source>
</evidence>
<dbReference type="GO" id="GO:0140359">
    <property type="term" value="F:ABC-type transporter activity"/>
    <property type="evidence" value="ECO:0007669"/>
    <property type="project" value="InterPro"/>
</dbReference>
<evidence type="ECO:0000256" key="9">
    <source>
        <dbReference type="SAM" id="Phobius"/>
    </source>
</evidence>
<keyword evidence="3" id="KW-0813">Transport</keyword>
<evidence type="ECO:0000256" key="2">
    <source>
        <dbReference type="ARBA" id="ARBA00009726"/>
    </source>
</evidence>
<dbReference type="InterPro" id="IPR050173">
    <property type="entry name" value="ABC_transporter_C-like"/>
</dbReference>
<evidence type="ECO:0000256" key="4">
    <source>
        <dbReference type="ARBA" id="ARBA00022692"/>
    </source>
</evidence>
<evidence type="ECO:0000256" key="5">
    <source>
        <dbReference type="ARBA" id="ARBA00022741"/>
    </source>
</evidence>
<name>A0AAV4J0T1_9GAST</name>
<dbReference type="PANTHER" id="PTHR24223:SF456">
    <property type="entry name" value="MULTIDRUG RESISTANCE-ASSOCIATED PROTEIN LETHAL(2)03659"/>
    <property type="match status" value="1"/>
</dbReference>
<accession>A0AAV4J0T1</accession>
<keyword evidence="12" id="KW-1185">Reference proteome</keyword>
<evidence type="ECO:0000256" key="1">
    <source>
        <dbReference type="ARBA" id="ARBA00004141"/>
    </source>
</evidence>
<reference evidence="11 12" key="1">
    <citation type="journal article" date="2021" name="Elife">
        <title>Chloroplast acquisition without the gene transfer in kleptoplastic sea slugs, Plakobranchus ocellatus.</title>
        <authorList>
            <person name="Maeda T."/>
            <person name="Takahashi S."/>
            <person name="Yoshida T."/>
            <person name="Shimamura S."/>
            <person name="Takaki Y."/>
            <person name="Nagai Y."/>
            <person name="Toyoda A."/>
            <person name="Suzuki Y."/>
            <person name="Arimoto A."/>
            <person name="Ishii H."/>
            <person name="Satoh N."/>
            <person name="Nishiyama T."/>
            <person name="Hasebe M."/>
            <person name="Maruyama T."/>
            <person name="Minagawa J."/>
            <person name="Obokata J."/>
            <person name="Shigenobu S."/>
        </authorList>
    </citation>
    <scope>NUCLEOTIDE SEQUENCE [LARGE SCALE GENOMIC DNA]</scope>
</reference>
<evidence type="ECO:0000313" key="11">
    <source>
        <dbReference type="EMBL" id="GFS16324.1"/>
    </source>
</evidence>
<dbReference type="AlphaFoldDB" id="A0AAV4J0T1"/>
<dbReference type="Proteomes" id="UP000762676">
    <property type="component" value="Unassembled WGS sequence"/>
</dbReference>
<keyword evidence="8 9" id="KW-0472">Membrane</keyword>
<proteinExistence type="inferred from homology"/>
<protein>
    <submittedName>
        <fullName evidence="11">Cystic fibrosis transmembrane conductance regulator</fullName>
    </submittedName>
</protein>
<comment type="caution">
    <text evidence="11">The sequence shown here is derived from an EMBL/GenBank/DDBJ whole genome shotgun (WGS) entry which is preliminary data.</text>
</comment>
<dbReference type="EMBL" id="BMAT01006609">
    <property type="protein sequence ID" value="GFS16324.1"/>
    <property type="molecule type" value="Genomic_DNA"/>
</dbReference>
<evidence type="ECO:0000256" key="7">
    <source>
        <dbReference type="ARBA" id="ARBA00022989"/>
    </source>
</evidence>
<gene>
    <name evidence="11" type="ORF">ElyMa_003211100</name>
</gene>
<dbReference type="InterPro" id="IPR036640">
    <property type="entry name" value="ABC1_TM_sf"/>
</dbReference>
<keyword evidence="5" id="KW-0547">Nucleotide-binding</keyword>
<keyword evidence="4 9" id="KW-0812">Transmembrane</keyword>
<dbReference type="Gene3D" id="1.20.1560.10">
    <property type="entry name" value="ABC transporter type 1, transmembrane domain"/>
    <property type="match status" value="1"/>
</dbReference>
<dbReference type="Pfam" id="PF00664">
    <property type="entry name" value="ABC_membrane"/>
    <property type="match status" value="1"/>
</dbReference>
<evidence type="ECO:0000256" key="3">
    <source>
        <dbReference type="ARBA" id="ARBA00022448"/>
    </source>
</evidence>
<dbReference type="PROSITE" id="PS50929">
    <property type="entry name" value="ABC_TM1F"/>
    <property type="match status" value="1"/>
</dbReference>
<organism evidence="11 12">
    <name type="scientific">Elysia marginata</name>
    <dbReference type="NCBI Taxonomy" id="1093978"/>
    <lineage>
        <taxon>Eukaryota</taxon>
        <taxon>Metazoa</taxon>
        <taxon>Spiralia</taxon>
        <taxon>Lophotrochozoa</taxon>
        <taxon>Mollusca</taxon>
        <taxon>Gastropoda</taxon>
        <taxon>Heterobranchia</taxon>
        <taxon>Euthyneura</taxon>
        <taxon>Panpulmonata</taxon>
        <taxon>Sacoglossa</taxon>
        <taxon>Placobranchoidea</taxon>
        <taxon>Plakobranchidae</taxon>
        <taxon>Elysia</taxon>
    </lineage>
</organism>
<feature type="transmembrane region" description="Helical" evidence="9">
    <location>
        <begin position="130"/>
        <end position="153"/>
    </location>
</feature>
<feature type="transmembrane region" description="Helical" evidence="9">
    <location>
        <begin position="82"/>
        <end position="100"/>
    </location>
</feature>
<dbReference type="SUPFAM" id="SSF90123">
    <property type="entry name" value="ABC transporter transmembrane region"/>
    <property type="match status" value="1"/>
</dbReference>
<keyword evidence="6" id="KW-0067">ATP-binding</keyword>